<protein>
    <submittedName>
        <fullName evidence="1">Uncharacterized protein</fullName>
    </submittedName>
</protein>
<organism evidence="1 2">
    <name type="scientific">Caulobacter segnis</name>
    <dbReference type="NCBI Taxonomy" id="88688"/>
    <lineage>
        <taxon>Bacteria</taxon>
        <taxon>Pseudomonadati</taxon>
        <taxon>Pseudomonadota</taxon>
        <taxon>Alphaproteobacteria</taxon>
        <taxon>Caulobacterales</taxon>
        <taxon>Caulobacteraceae</taxon>
        <taxon>Caulobacter</taxon>
    </lineage>
</organism>
<proteinExistence type="predicted"/>
<gene>
    <name evidence="1" type="ORF">DI526_01405</name>
</gene>
<accession>A0A2W5XH29</accession>
<evidence type="ECO:0000313" key="2">
    <source>
        <dbReference type="Proteomes" id="UP000249393"/>
    </source>
</evidence>
<name>A0A2W5XH29_9CAUL</name>
<reference evidence="1 2" key="1">
    <citation type="submission" date="2017-08" db="EMBL/GenBank/DDBJ databases">
        <title>Infants hospitalized years apart are colonized by the same room-sourced microbial strains.</title>
        <authorList>
            <person name="Brooks B."/>
            <person name="Olm M.R."/>
            <person name="Firek B.A."/>
            <person name="Baker R."/>
            <person name="Thomas B.C."/>
            <person name="Morowitz M.J."/>
            <person name="Banfield J.F."/>
        </authorList>
    </citation>
    <scope>NUCLEOTIDE SEQUENCE [LARGE SCALE GENOMIC DNA]</scope>
    <source>
        <strain evidence="1">S2_003_000_R2_4</strain>
    </source>
</reference>
<dbReference type="EMBL" id="QFQZ01000002">
    <property type="protein sequence ID" value="PZR37201.1"/>
    <property type="molecule type" value="Genomic_DNA"/>
</dbReference>
<dbReference type="AlphaFoldDB" id="A0A2W5XH29"/>
<comment type="caution">
    <text evidence="1">The sequence shown here is derived from an EMBL/GenBank/DDBJ whole genome shotgun (WGS) entry which is preliminary data.</text>
</comment>
<sequence length="72" mass="7462">MTKAGGHITEQGDAAADDLTVVLGRERFMVVWTARGLQLHVAGVAAPVRLSADGARHLADLLIAAADLEEAA</sequence>
<dbReference type="Proteomes" id="UP000249393">
    <property type="component" value="Unassembled WGS sequence"/>
</dbReference>
<evidence type="ECO:0000313" key="1">
    <source>
        <dbReference type="EMBL" id="PZR37201.1"/>
    </source>
</evidence>